<evidence type="ECO:0000313" key="3">
    <source>
        <dbReference type="Proteomes" id="UP000604046"/>
    </source>
</evidence>
<dbReference type="AlphaFoldDB" id="A0A812NN14"/>
<dbReference type="Proteomes" id="UP000604046">
    <property type="component" value="Unassembled WGS sequence"/>
</dbReference>
<proteinExistence type="predicted"/>
<protein>
    <submittedName>
        <fullName evidence="2">Uncharacterized protein</fullName>
    </submittedName>
</protein>
<sequence>MFLYSAAVKKGQGALKKCFKDQPEDYVEDRAEFRVEKVEFPMLPGSLTKYAITAGEDAGSQDVTVPNPAWGMLPLLPEKLIGFFEARGVKVTKTMETKQFHTRLGFVIRKLSGVVGLTVTRMDYQKIAGKKHVKNKRKRDEFEFGGFSEEEPGEKQTWSIPGLEKINSRAELATVALDIEDVVADEGKNMLMISFKHPLRAFQQQSISNDGEITYVEVEETKGTNLPAVLGQELVQLAPNTMKMHLYFSGEWNDGDALAGEGEGKACLKELRWYLDMLKKIQSTIDKKREVVAGFQQRRDEQKGTRFCDLPGDHVARKAVEEFDLDITKETGHWDPSVLEEEWRAWYDLRRQAVSRCSQLFREGCEGEEDEAENEEEESDDDVDHDEGYYQSTRFQLKMLKDMRRTYCNALKHAGLDAAKAEAAAKGLFLQSVDVSEDGGLQPRTVSVRVRIFSSVGQAKLVDIEHEHHARARASFCEEYAHIKAQVLAVDPETLTFQVVDDLAGTVDDITLFDMQCHPHTGKRTYSLATIKDAQKLSEAIFGQRRGPLNAFYSFHVFMMAAGADTRPFTDMDYSEFCPLSYLETKFHHKK</sequence>
<reference evidence="2" key="1">
    <citation type="submission" date="2021-02" db="EMBL/GenBank/DDBJ databases">
        <authorList>
            <person name="Dougan E. K."/>
            <person name="Rhodes N."/>
            <person name="Thang M."/>
            <person name="Chan C."/>
        </authorList>
    </citation>
    <scope>NUCLEOTIDE SEQUENCE</scope>
</reference>
<accession>A0A812NN14</accession>
<dbReference type="EMBL" id="CAJNDS010002083">
    <property type="protein sequence ID" value="CAE7314879.1"/>
    <property type="molecule type" value="Genomic_DNA"/>
</dbReference>
<name>A0A812NN14_9DINO</name>
<organism evidence="2 3">
    <name type="scientific">Symbiodinium natans</name>
    <dbReference type="NCBI Taxonomy" id="878477"/>
    <lineage>
        <taxon>Eukaryota</taxon>
        <taxon>Sar</taxon>
        <taxon>Alveolata</taxon>
        <taxon>Dinophyceae</taxon>
        <taxon>Suessiales</taxon>
        <taxon>Symbiodiniaceae</taxon>
        <taxon>Symbiodinium</taxon>
    </lineage>
</organism>
<evidence type="ECO:0000313" key="2">
    <source>
        <dbReference type="EMBL" id="CAE7314879.1"/>
    </source>
</evidence>
<dbReference type="OrthoDB" id="430045at2759"/>
<comment type="caution">
    <text evidence="2">The sequence shown here is derived from an EMBL/GenBank/DDBJ whole genome shotgun (WGS) entry which is preliminary data.</text>
</comment>
<feature type="compositionally biased region" description="Acidic residues" evidence="1">
    <location>
        <begin position="366"/>
        <end position="385"/>
    </location>
</feature>
<keyword evidence="3" id="KW-1185">Reference proteome</keyword>
<feature type="region of interest" description="Disordered" evidence="1">
    <location>
        <begin position="365"/>
        <end position="386"/>
    </location>
</feature>
<evidence type="ECO:0000256" key="1">
    <source>
        <dbReference type="SAM" id="MobiDB-lite"/>
    </source>
</evidence>
<gene>
    <name evidence="2" type="ORF">SNAT2548_LOCUS16522</name>
</gene>